<evidence type="ECO:0000313" key="2">
    <source>
        <dbReference type="EMBL" id="CAF4450891.1"/>
    </source>
</evidence>
<dbReference type="Proteomes" id="UP000681720">
    <property type="component" value="Unassembled WGS sequence"/>
</dbReference>
<feature type="coiled-coil region" evidence="1">
    <location>
        <begin position="2"/>
        <end position="29"/>
    </location>
</feature>
<dbReference type="Proteomes" id="UP000681967">
    <property type="component" value="Unassembled WGS sequence"/>
</dbReference>
<name>A0A8S2WMG4_9BILA</name>
<dbReference type="EMBL" id="CAJOBH010066513">
    <property type="protein sequence ID" value="CAF4450891.1"/>
    <property type="molecule type" value="Genomic_DNA"/>
</dbReference>
<proteinExistence type="predicted"/>
<feature type="non-terminal residue" evidence="2">
    <location>
        <position position="62"/>
    </location>
</feature>
<organism evidence="2 6">
    <name type="scientific">Rotaria magnacalcarata</name>
    <dbReference type="NCBI Taxonomy" id="392030"/>
    <lineage>
        <taxon>Eukaryota</taxon>
        <taxon>Metazoa</taxon>
        <taxon>Spiralia</taxon>
        <taxon>Gnathifera</taxon>
        <taxon>Rotifera</taxon>
        <taxon>Eurotatoria</taxon>
        <taxon>Bdelloidea</taxon>
        <taxon>Philodinida</taxon>
        <taxon>Philodinidae</taxon>
        <taxon>Rotaria</taxon>
    </lineage>
</organism>
<dbReference type="AlphaFoldDB" id="A0A8S2WMG4"/>
<gene>
    <name evidence="2" type="ORF">BYL167_LOCUS33750</name>
    <name evidence="3" type="ORF">BYL167_LOCUS42424</name>
    <name evidence="4" type="ORF">GIL414_LOCUS51990</name>
    <name evidence="5" type="ORF">GIL414_LOCUS53801</name>
</gene>
<protein>
    <submittedName>
        <fullName evidence="2">Uncharacterized protein</fullName>
    </submittedName>
</protein>
<dbReference type="EMBL" id="CAJOBJ010176986">
    <property type="protein sequence ID" value="CAF4904116.1"/>
    <property type="molecule type" value="Genomic_DNA"/>
</dbReference>
<sequence length="62" mass="7227">AIAKIQRTANEARQQVNKLTNEKTEIVSMKLNDLAQRVRKARTDDDYVETDLEKWIKKLKGI</sequence>
<reference evidence="2" key="1">
    <citation type="submission" date="2021-02" db="EMBL/GenBank/DDBJ databases">
        <authorList>
            <person name="Nowell W R."/>
        </authorList>
    </citation>
    <scope>NUCLEOTIDE SEQUENCE</scope>
</reference>
<dbReference type="EMBL" id="CAJOBH010110124">
    <property type="protein sequence ID" value="CAF4656940.1"/>
    <property type="molecule type" value="Genomic_DNA"/>
</dbReference>
<keyword evidence="1" id="KW-0175">Coiled coil</keyword>
<evidence type="ECO:0000313" key="3">
    <source>
        <dbReference type="EMBL" id="CAF4656940.1"/>
    </source>
</evidence>
<dbReference type="EMBL" id="CAJOBJ010187277">
    <property type="protein sequence ID" value="CAF4940682.1"/>
    <property type="molecule type" value="Genomic_DNA"/>
</dbReference>
<evidence type="ECO:0000313" key="4">
    <source>
        <dbReference type="EMBL" id="CAF4904116.1"/>
    </source>
</evidence>
<evidence type="ECO:0000256" key="1">
    <source>
        <dbReference type="SAM" id="Coils"/>
    </source>
</evidence>
<feature type="non-terminal residue" evidence="2">
    <location>
        <position position="1"/>
    </location>
</feature>
<accession>A0A8S2WMG4</accession>
<evidence type="ECO:0000313" key="5">
    <source>
        <dbReference type="EMBL" id="CAF4940682.1"/>
    </source>
</evidence>
<comment type="caution">
    <text evidence="2">The sequence shown here is derived from an EMBL/GenBank/DDBJ whole genome shotgun (WGS) entry which is preliminary data.</text>
</comment>
<evidence type="ECO:0000313" key="6">
    <source>
        <dbReference type="Proteomes" id="UP000681967"/>
    </source>
</evidence>